<feature type="domain" description="Alcohol dehydrogenase iron-type/glycerol dehydrogenase GldA" evidence="2">
    <location>
        <begin position="16"/>
        <end position="162"/>
    </location>
</feature>
<dbReference type="InterPro" id="IPR056798">
    <property type="entry name" value="ADH_Fe_C"/>
</dbReference>
<dbReference type="SUPFAM" id="SSF56796">
    <property type="entry name" value="Dehydroquinate synthase-like"/>
    <property type="match status" value="1"/>
</dbReference>
<dbReference type="AlphaFoldDB" id="A0ABD6BWJ0"/>
<organism evidence="4 5">
    <name type="scientific">Halorubrum laminariae</name>
    <dbReference type="NCBI Taxonomy" id="1433523"/>
    <lineage>
        <taxon>Archaea</taxon>
        <taxon>Methanobacteriati</taxon>
        <taxon>Methanobacteriota</taxon>
        <taxon>Stenosarchaea group</taxon>
        <taxon>Halobacteria</taxon>
        <taxon>Halobacteriales</taxon>
        <taxon>Haloferacaceae</taxon>
        <taxon>Halorubrum</taxon>
    </lineage>
</organism>
<dbReference type="PANTHER" id="PTHR11496:SF83">
    <property type="entry name" value="HYDROXYACID-OXOACID TRANSHYDROGENASE, MITOCHONDRIAL"/>
    <property type="match status" value="1"/>
</dbReference>
<dbReference type="Gene3D" id="3.40.50.1970">
    <property type="match status" value="1"/>
</dbReference>
<sequence length="405" mass="41879">MLPIADSFEHGYHGCEILYGRGRAADLGAFLGDRGLDDALVVCGSNVGANDDLMDPIREGLGDRLAGVFDGTTPDKRIEDAYDLLDERAAAGADVLVAVGGGSSLDTARQAPMLDADGRDLERIRAAAEESPDDLGPLAPDAEATIPVVVIPTTFAGADLSTGGSLVVRSADASPTGQPLTVSGDAPMPIADLADPALFETSPESVLAGSAMNGFDKGIETPYAADATPVSDATAIHGLRLLADSLPGVAGDRSHPDPEASMDRAVAGALLVQIDRKISVIHAVGHGFARRYDVQQGAVHAIVAPHVLAYLFEEVDGSRRALAAGLGVAAEGRSDEAVAEDVVTAVAAVRDDLAVPSRLRELPETAENDLPVIAEYVVDDWCMDRAPDGLDATPKGIEGVLRAAW</sequence>
<reference evidence="4 5" key="1">
    <citation type="journal article" date="2019" name="Int. J. Syst. Evol. Microbiol.">
        <title>The Global Catalogue of Microorganisms (GCM) 10K type strain sequencing project: providing services to taxonomists for standard genome sequencing and annotation.</title>
        <authorList>
            <consortium name="The Broad Institute Genomics Platform"/>
            <consortium name="The Broad Institute Genome Sequencing Center for Infectious Disease"/>
            <person name="Wu L."/>
            <person name="Ma J."/>
        </authorList>
    </citation>
    <scope>NUCLEOTIDE SEQUENCE [LARGE SCALE GENOMIC DNA]</scope>
    <source>
        <strain evidence="4 5">CGMCC 1.12689</strain>
    </source>
</reference>
<accession>A0ABD6BWJ0</accession>
<evidence type="ECO:0000259" key="3">
    <source>
        <dbReference type="Pfam" id="PF25137"/>
    </source>
</evidence>
<evidence type="ECO:0000259" key="2">
    <source>
        <dbReference type="Pfam" id="PF00465"/>
    </source>
</evidence>
<dbReference type="RefSeq" id="WP_256418583.1">
    <property type="nucleotide sequence ID" value="NZ_JANHDL010000006.1"/>
</dbReference>
<dbReference type="Gene3D" id="1.20.1090.10">
    <property type="entry name" value="Dehydroquinate synthase-like - alpha domain"/>
    <property type="match status" value="1"/>
</dbReference>
<name>A0ABD6BWJ0_9EURY</name>
<dbReference type="InterPro" id="IPR001670">
    <property type="entry name" value="ADH_Fe/GldA"/>
</dbReference>
<dbReference type="Proteomes" id="UP001597185">
    <property type="component" value="Unassembled WGS sequence"/>
</dbReference>
<protein>
    <submittedName>
        <fullName evidence="4">Iron-containing alcohol dehydrogenase family protein</fullName>
    </submittedName>
</protein>
<keyword evidence="5" id="KW-1185">Reference proteome</keyword>
<dbReference type="PANTHER" id="PTHR11496">
    <property type="entry name" value="ALCOHOL DEHYDROGENASE"/>
    <property type="match status" value="1"/>
</dbReference>
<comment type="caution">
    <text evidence="4">The sequence shown here is derived from an EMBL/GenBank/DDBJ whole genome shotgun (WGS) entry which is preliminary data.</text>
</comment>
<dbReference type="EMBL" id="JBHUDB010000001">
    <property type="protein sequence ID" value="MFD1569060.1"/>
    <property type="molecule type" value="Genomic_DNA"/>
</dbReference>
<dbReference type="Pfam" id="PF00465">
    <property type="entry name" value="Fe-ADH"/>
    <property type="match status" value="1"/>
</dbReference>
<gene>
    <name evidence="4" type="ORF">ACFR9T_00365</name>
</gene>
<evidence type="ECO:0000313" key="4">
    <source>
        <dbReference type="EMBL" id="MFD1569060.1"/>
    </source>
</evidence>
<feature type="domain" description="Fe-containing alcohol dehydrogenase-like C-terminal" evidence="3">
    <location>
        <begin position="211"/>
        <end position="404"/>
    </location>
</feature>
<dbReference type="CDD" id="cd14866">
    <property type="entry name" value="Fe-ADH-like"/>
    <property type="match status" value="1"/>
</dbReference>
<evidence type="ECO:0000313" key="5">
    <source>
        <dbReference type="Proteomes" id="UP001597185"/>
    </source>
</evidence>
<dbReference type="InterPro" id="IPR039697">
    <property type="entry name" value="Alcohol_dehydrogenase_Fe"/>
</dbReference>
<keyword evidence="1" id="KW-0560">Oxidoreductase</keyword>
<dbReference type="GO" id="GO:0016491">
    <property type="term" value="F:oxidoreductase activity"/>
    <property type="evidence" value="ECO:0007669"/>
    <property type="project" value="UniProtKB-KW"/>
</dbReference>
<evidence type="ECO:0000256" key="1">
    <source>
        <dbReference type="ARBA" id="ARBA00023002"/>
    </source>
</evidence>
<proteinExistence type="predicted"/>
<dbReference type="Pfam" id="PF25137">
    <property type="entry name" value="ADH_Fe_C"/>
    <property type="match status" value="1"/>
</dbReference>